<dbReference type="KEGG" id="ncu:F0U83_12370"/>
<dbReference type="PIRSF" id="PIRSF004649">
    <property type="entry name" value="MlaC"/>
    <property type="match status" value="1"/>
</dbReference>
<evidence type="ECO:0000313" key="3">
    <source>
        <dbReference type="Proteomes" id="UP000324760"/>
    </source>
</evidence>
<dbReference type="Proteomes" id="UP000324760">
    <property type="component" value="Chromosome"/>
</dbReference>
<keyword evidence="1" id="KW-0732">Signal</keyword>
<gene>
    <name evidence="2" type="ORF">F0U83_12370</name>
</gene>
<dbReference type="RefSeq" id="WP_138986914.1">
    <property type="nucleotide sequence ID" value="NZ_CP043869.1"/>
</dbReference>
<feature type="signal peptide" evidence="1">
    <location>
        <begin position="1"/>
        <end position="23"/>
    </location>
</feature>
<evidence type="ECO:0000256" key="1">
    <source>
        <dbReference type="SAM" id="SignalP"/>
    </source>
</evidence>
<accession>A0A5P1RDV5</accession>
<dbReference type="PANTHER" id="PTHR36573">
    <property type="entry name" value="INTERMEMBRANE PHOSPHOLIPID TRANSPORT SYSTEM BINDING PROTEIN MLAC"/>
    <property type="match status" value="1"/>
</dbReference>
<organism evidence="2 3">
    <name type="scientific">Neptunomonas concharum</name>
    <dbReference type="NCBI Taxonomy" id="1031538"/>
    <lineage>
        <taxon>Bacteria</taxon>
        <taxon>Pseudomonadati</taxon>
        <taxon>Pseudomonadota</taxon>
        <taxon>Gammaproteobacteria</taxon>
        <taxon>Oceanospirillales</taxon>
        <taxon>Oceanospirillaceae</taxon>
        <taxon>Neptunomonas</taxon>
    </lineage>
</organism>
<protein>
    <submittedName>
        <fullName evidence="2">ABC transporter substrate-binding protein</fullName>
    </submittedName>
</protein>
<dbReference type="AlphaFoldDB" id="A0A5P1RDV5"/>
<evidence type="ECO:0000313" key="2">
    <source>
        <dbReference type="EMBL" id="QEQ97445.1"/>
    </source>
</evidence>
<dbReference type="PANTHER" id="PTHR36573:SF1">
    <property type="entry name" value="INTERMEMBRANE PHOSPHOLIPID TRANSPORT SYSTEM BINDING PROTEIN MLAC"/>
    <property type="match status" value="1"/>
</dbReference>
<dbReference type="Gene3D" id="3.10.450.710">
    <property type="entry name" value="Tgt2/MlaC"/>
    <property type="match status" value="1"/>
</dbReference>
<name>A0A5P1RDV5_9GAMM</name>
<proteinExistence type="predicted"/>
<dbReference type="Pfam" id="PF05494">
    <property type="entry name" value="MlaC"/>
    <property type="match status" value="1"/>
</dbReference>
<dbReference type="OrthoDB" id="9787053at2"/>
<keyword evidence="3" id="KW-1185">Reference proteome</keyword>
<dbReference type="EMBL" id="CP043869">
    <property type="protein sequence ID" value="QEQ97445.1"/>
    <property type="molecule type" value="Genomic_DNA"/>
</dbReference>
<feature type="chain" id="PRO_5024853327" evidence="1">
    <location>
        <begin position="24"/>
        <end position="209"/>
    </location>
</feature>
<reference evidence="2 3" key="1">
    <citation type="journal article" date="2019" name="Biochem. Eng. J.">
        <title>Metabolic engineering of the marine bacteria Neptunomonas concharum for the production of acetoin and meso-2,3-butanediol from acetate.</title>
        <authorList>
            <person name="Li W."/>
            <person name="Pu N."/>
            <person name="Liu C.-X."/>
            <person name="Yuan Q.-P."/>
            <person name="Li Z.-J."/>
        </authorList>
    </citation>
    <scope>NUCLEOTIDE SEQUENCE [LARGE SCALE GENOMIC DNA]</scope>
    <source>
        <strain evidence="2 3">JCM17730</strain>
    </source>
</reference>
<sequence length="209" mass="24080">MKQLMIRFLLALGLMMSPLTVSANWQEASLQVEQTIQDMIAVIDRHSGKETVDIDEVSSEIEMIVNRDVDFQYISNWVMGKYYRQATAAQRSQFAQVFKQTLIRTYAKSLLEFDIEKYDIAAPAAESPEEDKQIVSVNVTSKTGTSYTIVNYMVKKKDKWKLVNVMINGINLRITFKNQFADMMQRTKYDVGAVIDNWKAQIDEKPVQE</sequence>
<dbReference type="InterPro" id="IPR042245">
    <property type="entry name" value="Tgt2/MlaC_sf"/>
</dbReference>
<dbReference type="InterPro" id="IPR008869">
    <property type="entry name" value="MlaC/ttg2D"/>
</dbReference>